<evidence type="ECO:0000256" key="6">
    <source>
        <dbReference type="ARBA" id="ARBA00023212"/>
    </source>
</evidence>
<dbReference type="GO" id="GO:0005737">
    <property type="term" value="C:cytoplasm"/>
    <property type="evidence" value="ECO:0007669"/>
    <property type="project" value="TreeGrafter"/>
</dbReference>
<gene>
    <name evidence="11" type="ORF">DMN91_000962</name>
</gene>
<accession>A0A3L8E3X2</accession>
<protein>
    <recommendedName>
        <fullName evidence="7">Regulator of microtubule dynamics protein 1</fullName>
    </recommendedName>
    <alternativeName>
        <fullName evidence="8">Protein FAM82B</fullName>
    </alternativeName>
</protein>
<evidence type="ECO:0000256" key="4">
    <source>
        <dbReference type="ARBA" id="ARBA00022737"/>
    </source>
</evidence>
<evidence type="ECO:0000256" key="8">
    <source>
        <dbReference type="ARBA" id="ARBA00041958"/>
    </source>
</evidence>
<dbReference type="EMBL" id="QOIP01000001">
    <property type="protein sequence ID" value="RLU27163.1"/>
    <property type="molecule type" value="Genomic_DNA"/>
</dbReference>
<keyword evidence="10" id="KW-1133">Transmembrane helix</keyword>
<evidence type="ECO:0000256" key="5">
    <source>
        <dbReference type="ARBA" id="ARBA00022803"/>
    </source>
</evidence>
<comment type="subunit">
    <text evidence="2">Interacts with microtubules.</text>
</comment>
<dbReference type="Proteomes" id="UP000279307">
    <property type="component" value="Chromosome 1"/>
</dbReference>
<evidence type="ECO:0000256" key="3">
    <source>
        <dbReference type="ARBA" id="ARBA00022490"/>
    </source>
</evidence>
<proteinExistence type="predicted"/>
<keyword evidence="4" id="KW-0677">Repeat</keyword>
<evidence type="ECO:0000256" key="9">
    <source>
        <dbReference type="SAM" id="MobiDB-lite"/>
    </source>
</evidence>
<dbReference type="GO" id="GO:0005876">
    <property type="term" value="C:spindle microtubule"/>
    <property type="evidence" value="ECO:0007669"/>
    <property type="project" value="TreeGrafter"/>
</dbReference>
<dbReference type="InterPro" id="IPR011990">
    <property type="entry name" value="TPR-like_helical_dom_sf"/>
</dbReference>
<keyword evidence="5" id="KW-0802">TPR repeat</keyword>
<reference evidence="11 12" key="1">
    <citation type="journal article" date="2018" name="Genome Res.">
        <title>The genomic architecture and molecular evolution of ant odorant receptors.</title>
        <authorList>
            <person name="McKenzie S.K."/>
            <person name="Kronauer D.J.C."/>
        </authorList>
    </citation>
    <scope>NUCLEOTIDE SEQUENCE [LARGE SCALE GENOMIC DNA]</scope>
    <source>
        <strain evidence="11">Clonal line C1</strain>
    </source>
</reference>
<dbReference type="AlphaFoldDB" id="A0A3L8E3X2"/>
<dbReference type="PANTHER" id="PTHR16056">
    <property type="entry name" value="REGULATOR OF MICROTUBULE DYNAMICS PROTEIN"/>
    <property type="match status" value="1"/>
</dbReference>
<evidence type="ECO:0000313" key="11">
    <source>
        <dbReference type="EMBL" id="RLU27163.1"/>
    </source>
</evidence>
<feature type="transmembrane region" description="Helical" evidence="10">
    <location>
        <begin position="6"/>
        <end position="29"/>
    </location>
</feature>
<dbReference type="Gene3D" id="1.25.40.10">
    <property type="entry name" value="Tetratricopeptide repeat domain"/>
    <property type="match status" value="1"/>
</dbReference>
<dbReference type="GO" id="GO:0008017">
    <property type="term" value="F:microtubule binding"/>
    <property type="evidence" value="ECO:0007669"/>
    <property type="project" value="TreeGrafter"/>
</dbReference>
<evidence type="ECO:0000256" key="2">
    <source>
        <dbReference type="ARBA" id="ARBA00011375"/>
    </source>
</evidence>
<dbReference type="SUPFAM" id="SSF48452">
    <property type="entry name" value="TPR-like"/>
    <property type="match status" value="1"/>
</dbReference>
<keyword evidence="6" id="KW-0206">Cytoskeleton</keyword>
<evidence type="ECO:0000256" key="7">
    <source>
        <dbReference type="ARBA" id="ARBA00039966"/>
    </source>
</evidence>
<sequence length="263" mass="30044">MSQQLQTHLIAAAIGATIGVISAASIFIYQKVLEKQQHAMKTAHLDEVDRRLAEIQAELERLRAQQSQQRKKKLNRRRENDTTYSTKNDDTDVDAFSTATDIGDDEFFDCSDSENGISDIENSDFLPIAEKIQNGYRFKEHVINALEIDPNDADLHHLLGRFRYEVANLGWIERKVAATLFSEPPSASYEDAIESFQSAEKFSTEANLENQLFLSKCYIALSKYELACDWLEKICDSSVINKNDEKIQNDARQLFNKYSGYRL</sequence>
<evidence type="ECO:0000256" key="10">
    <source>
        <dbReference type="SAM" id="Phobius"/>
    </source>
</evidence>
<comment type="caution">
    <text evidence="11">The sequence shown here is derived from an EMBL/GenBank/DDBJ whole genome shotgun (WGS) entry which is preliminary data.</text>
</comment>
<dbReference type="InterPro" id="IPR049039">
    <property type="entry name" value="RMD1-3_a_helical_rpt"/>
</dbReference>
<feature type="region of interest" description="Disordered" evidence="9">
    <location>
        <begin position="64"/>
        <end position="89"/>
    </location>
</feature>
<dbReference type="GO" id="GO:0097431">
    <property type="term" value="C:mitotic spindle pole"/>
    <property type="evidence" value="ECO:0007669"/>
    <property type="project" value="TreeGrafter"/>
</dbReference>
<keyword evidence="10" id="KW-0812">Transmembrane</keyword>
<evidence type="ECO:0000313" key="12">
    <source>
        <dbReference type="Proteomes" id="UP000279307"/>
    </source>
</evidence>
<keyword evidence="10" id="KW-0472">Membrane</keyword>
<dbReference type="OrthoDB" id="512473at2759"/>
<evidence type="ECO:0000256" key="1">
    <source>
        <dbReference type="ARBA" id="ARBA00004245"/>
    </source>
</evidence>
<dbReference type="Pfam" id="PF21033">
    <property type="entry name" value="RMD1-3"/>
    <property type="match status" value="1"/>
</dbReference>
<keyword evidence="3" id="KW-0963">Cytoplasm</keyword>
<dbReference type="PANTHER" id="PTHR16056:SF16">
    <property type="entry name" value="REGULATOR OF MICROTUBULE DYNAMICS PROTEIN 1"/>
    <property type="match status" value="1"/>
</dbReference>
<comment type="subcellular location">
    <subcellularLocation>
        <location evidence="1">Cytoplasm</location>
        <location evidence="1">Cytoskeleton</location>
    </subcellularLocation>
</comment>
<organism evidence="11 12">
    <name type="scientific">Ooceraea biroi</name>
    <name type="common">Clonal raider ant</name>
    <name type="synonym">Cerapachys biroi</name>
    <dbReference type="NCBI Taxonomy" id="2015173"/>
    <lineage>
        <taxon>Eukaryota</taxon>
        <taxon>Metazoa</taxon>
        <taxon>Ecdysozoa</taxon>
        <taxon>Arthropoda</taxon>
        <taxon>Hexapoda</taxon>
        <taxon>Insecta</taxon>
        <taxon>Pterygota</taxon>
        <taxon>Neoptera</taxon>
        <taxon>Endopterygota</taxon>
        <taxon>Hymenoptera</taxon>
        <taxon>Apocrita</taxon>
        <taxon>Aculeata</taxon>
        <taxon>Formicoidea</taxon>
        <taxon>Formicidae</taxon>
        <taxon>Dorylinae</taxon>
        <taxon>Ooceraea</taxon>
    </lineage>
</organism>
<name>A0A3L8E3X2_OOCBI</name>